<name>A0AAW1NHX9_9CHLO</name>
<dbReference type="InterPro" id="IPR040456">
    <property type="entry name" value="RNase_H2_suB"/>
</dbReference>
<dbReference type="GO" id="GO:0006401">
    <property type="term" value="P:RNA catabolic process"/>
    <property type="evidence" value="ECO:0007669"/>
    <property type="project" value="TreeGrafter"/>
</dbReference>
<dbReference type="Pfam" id="PF09468">
    <property type="entry name" value="RNase_H2-Ydr279"/>
    <property type="match status" value="1"/>
</dbReference>
<comment type="function">
    <text evidence="4">Non catalytic subunit of RNase H2, an endonuclease that specifically degrades the RNA of RNA:DNA hybrids. Participates in DNA replication, possibly by mediating the removal of lagging-strand Okazaki fragment RNA primers during DNA replication. Mediates the excision of single ribonucleotides from DNA:RNA duplexes.</text>
</comment>
<evidence type="ECO:0000256" key="3">
    <source>
        <dbReference type="ARBA" id="ARBA00023242"/>
    </source>
</evidence>
<gene>
    <name evidence="8" type="ORF">WJX73_001269</name>
</gene>
<evidence type="ECO:0000259" key="7">
    <source>
        <dbReference type="Pfam" id="PF17745"/>
    </source>
</evidence>
<sequence>MSSAARVVISYRSSSEARTESVEEPSTSGCDAQKLLLPHPRTGEPQMLLWLRGCLQEVNRFKQKYSAWFVGNSVLQDGSLWMCTPVDPLLILLPTVEANCQQDIAREASPDAGVFRDLQELMASDCAPDLHKLLTLWDSVPHLLCICSTKDVGGSTYYRLDQRKVTAWLQIKVDRLSEALHTKGGDAFQAMDAASVRAYSAGLLSEYLPSGWSQHLRKSLGLANTGTDAPLQPLATGSQANQPFAKRMRLDPKAIARKKAALQREEARSLALAKEAAGIKKMSSFFKHLAKPAAV</sequence>
<feature type="domain" description="Ribonuclease H2 subunit B wHTH" evidence="6">
    <location>
        <begin position="115"/>
        <end position="180"/>
    </location>
</feature>
<reference evidence="8 9" key="1">
    <citation type="journal article" date="2024" name="Nat. Commun.">
        <title>Phylogenomics reveals the evolutionary origins of lichenization in chlorophyte algae.</title>
        <authorList>
            <person name="Puginier C."/>
            <person name="Libourel C."/>
            <person name="Otte J."/>
            <person name="Skaloud P."/>
            <person name="Haon M."/>
            <person name="Grisel S."/>
            <person name="Petersen M."/>
            <person name="Berrin J.G."/>
            <person name="Delaux P.M."/>
            <person name="Dal Grande F."/>
            <person name="Keller J."/>
        </authorList>
    </citation>
    <scope>NUCLEOTIDE SEQUENCE [LARGE SCALE GENOMIC DNA]</scope>
    <source>
        <strain evidence="8 9">SAG 2036</strain>
    </source>
</reference>
<keyword evidence="9" id="KW-1185">Reference proteome</keyword>
<dbReference type="Gene3D" id="1.10.20.120">
    <property type="match status" value="1"/>
</dbReference>
<evidence type="ECO:0000256" key="4">
    <source>
        <dbReference type="ARBA" id="ARBA00024778"/>
    </source>
</evidence>
<dbReference type="Pfam" id="PF17745">
    <property type="entry name" value="Ydr279_N"/>
    <property type="match status" value="1"/>
</dbReference>
<evidence type="ECO:0000256" key="5">
    <source>
        <dbReference type="ARBA" id="ARBA00033464"/>
    </source>
</evidence>
<evidence type="ECO:0000313" key="9">
    <source>
        <dbReference type="Proteomes" id="UP001465755"/>
    </source>
</evidence>
<dbReference type="EMBL" id="JALJOQ010000254">
    <property type="protein sequence ID" value="KAK9787124.1"/>
    <property type="molecule type" value="Genomic_DNA"/>
</dbReference>
<evidence type="ECO:0000313" key="8">
    <source>
        <dbReference type="EMBL" id="KAK9787124.1"/>
    </source>
</evidence>
<dbReference type="InterPro" id="IPR019024">
    <property type="entry name" value="RNase_H2_suB_wHTH"/>
</dbReference>
<accession>A0AAW1NHX9</accession>
<dbReference type="AlphaFoldDB" id="A0AAW1NHX9"/>
<dbReference type="Gene3D" id="2.20.25.530">
    <property type="match status" value="1"/>
</dbReference>
<dbReference type="CDD" id="cd09270">
    <property type="entry name" value="RNase_H2-B"/>
    <property type="match status" value="1"/>
</dbReference>
<proteinExistence type="predicted"/>
<organism evidence="8 9">
    <name type="scientific">Symbiochloris irregularis</name>
    <dbReference type="NCBI Taxonomy" id="706552"/>
    <lineage>
        <taxon>Eukaryota</taxon>
        <taxon>Viridiplantae</taxon>
        <taxon>Chlorophyta</taxon>
        <taxon>core chlorophytes</taxon>
        <taxon>Trebouxiophyceae</taxon>
        <taxon>Trebouxiales</taxon>
        <taxon>Trebouxiaceae</taxon>
        <taxon>Symbiochloris</taxon>
    </lineage>
</organism>
<feature type="domain" description="Rnh202 triple barrel" evidence="7">
    <location>
        <begin position="28"/>
        <end position="87"/>
    </location>
</feature>
<dbReference type="Proteomes" id="UP001465755">
    <property type="component" value="Unassembled WGS sequence"/>
</dbReference>
<comment type="caution">
    <text evidence="8">The sequence shown here is derived from an EMBL/GenBank/DDBJ whole genome shotgun (WGS) entry which is preliminary data.</text>
</comment>
<evidence type="ECO:0000259" key="6">
    <source>
        <dbReference type="Pfam" id="PF09468"/>
    </source>
</evidence>
<protein>
    <recommendedName>
        <fullName evidence="2">Ribonuclease H2 subunit B</fullName>
    </recommendedName>
    <alternativeName>
        <fullName evidence="5">Ribonuclease HI subunit B</fullName>
    </alternativeName>
</protein>
<evidence type="ECO:0000256" key="2">
    <source>
        <dbReference type="ARBA" id="ARBA00019062"/>
    </source>
</evidence>
<dbReference type="GO" id="GO:0005654">
    <property type="term" value="C:nucleoplasm"/>
    <property type="evidence" value="ECO:0007669"/>
    <property type="project" value="TreeGrafter"/>
</dbReference>
<dbReference type="PANTHER" id="PTHR13383:SF11">
    <property type="entry name" value="RIBONUCLEASE H2 SUBUNIT B"/>
    <property type="match status" value="1"/>
</dbReference>
<dbReference type="GO" id="GO:0032299">
    <property type="term" value="C:ribonuclease H2 complex"/>
    <property type="evidence" value="ECO:0007669"/>
    <property type="project" value="InterPro"/>
</dbReference>
<comment type="subcellular location">
    <subcellularLocation>
        <location evidence="1">Nucleus</location>
    </subcellularLocation>
</comment>
<keyword evidence="3" id="KW-0539">Nucleus</keyword>
<dbReference type="PANTHER" id="PTHR13383">
    <property type="entry name" value="RIBONUCLEASE H2 SUBUNIT B"/>
    <property type="match status" value="1"/>
</dbReference>
<dbReference type="InterPro" id="IPR041195">
    <property type="entry name" value="Rnh202_N"/>
</dbReference>
<evidence type="ECO:0000256" key="1">
    <source>
        <dbReference type="ARBA" id="ARBA00004123"/>
    </source>
</evidence>